<feature type="domain" description="NACHT" evidence="2">
    <location>
        <begin position="434"/>
        <end position="575"/>
    </location>
</feature>
<accession>A0A017TEM6</accession>
<keyword evidence="4" id="KW-1185">Reference proteome</keyword>
<dbReference type="InterPro" id="IPR027417">
    <property type="entry name" value="P-loop_NTPase"/>
</dbReference>
<dbReference type="EMBL" id="ASRX01000008">
    <property type="protein sequence ID" value="EYF07748.1"/>
    <property type="molecule type" value="Genomic_DNA"/>
</dbReference>
<dbReference type="Pfam" id="PF00149">
    <property type="entry name" value="Metallophos"/>
    <property type="match status" value="1"/>
</dbReference>
<dbReference type="SUPFAM" id="SSF56436">
    <property type="entry name" value="C-type lectin-like"/>
    <property type="match status" value="1"/>
</dbReference>
<dbReference type="InterPro" id="IPR005532">
    <property type="entry name" value="SUMF_dom"/>
</dbReference>
<dbReference type="InterPro" id="IPR029052">
    <property type="entry name" value="Metallo-depent_PP-like"/>
</dbReference>
<reference evidence="3 4" key="1">
    <citation type="submission" date="2013-05" db="EMBL/GenBank/DDBJ databases">
        <title>Genome assembly of Chondromyces apiculatus DSM 436.</title>
        <authorList>
            <person name="Sharma G."/>
            <person name="Khatri I."/>
            <person name="Kaur C."/>
            <person name="Mayilraj S."/>
            <person name="Subramanian S."/>
        </authorList>
    </citation>
    <scope>NUCLEOTIDE SEQUENCE [LARGE SCALE GENOMIC DNA]</scope>
    <source>
        <strain evidence="3 4">DSM 436</strain>
    </source>
</reference>
<dbReference type="PANTHER" id="PTHR23150">
    <property type="entry name" value="SULFATASE MODIFYING FACTOR 1, 2"/>
    <property type="match status" value="1"/>
</dbReference>
<dbReference type="Gene3D" id="3.90.1580.10">
    <property type="entry name" value="paralog of FGE (formylglycine-generating enzyme)"/>
    <property type="match status" value="1"/>
</dbReference>
<name>A0A017TEM6_9BACT</name>
<dbReference type="eggNOG" id="COG5635">
    <property type="taxonomic scope" value="Bacteria"/>
</dbReference>
<dbReference type="SUPFAM" id="SSF56300">
    <property type="entry name" value="Metallo-dependent phosphatases"/>
    <property type="match status" value="1"/>
</dbReference>
<dbReference type="STRING" id="1192034.CAP_8249"/>
<dbReference type="GO" id="GO:0120147">
    <property type="term" value="F:formylglycine-generating oxidase activity"/>
    <property type="evidence" value="ECO:0007669"/>
    <property type="project" value="TreeGrafter"/>
</dbReference>
<dbReference type="eggNOG" id="COG1262">
    <property type="taxonomic scope" value="Bacteria"/>
</dbReference>
<protein>
    <recommendedName>
        <fullName evidence="2">NACHT domain-containing protein</fullName>
    </recommendedName>
</protein>
<dbReference type="GO" id="GO:0016787">
    <property type="term" value="F:hydrolase activity"/>
    <property type="evidence" value="ECO:0007669"/>
    <property type="project" value="InterPro"/>
</dbReference>
<dbReference type="PANTHER" id="PTHR23150:SF19">
    <property type="entry name" value="FORMYLGLYCINE-GENERATING ENZYME"/>
    <property type="match status" value="1"/>
</dbReference>
<sequence>MQDGLEEKQGARPLRWLHLSELRLGAGDAEGGDAIYGRLVRAFAEGGPFAAKKPDLVFCTGDVALSGKPEQYRAALRFFEELARVTGVPAERIFVVPGNHDMDRARVSTRFSLSLEERRDAEAFFGAAGGEDREIALRRFQGFSAFLREGFGVQLSGEQPYLLARCEVAGRRVSVLGFNSAWLAHEEGMKGHLVVGERLVRQGLAALAEEGDGQRPDLRVALMHHPLGWLHEVERVAVRDALVGGVDFLLHTRPHGEPTVLAEGTGGAVILAAGGVFRGAGEPGVALLVEVDGEGTRVEALACVQGHGEGHRRWVRPEGGTVRLPWRARELRAGGRLGGGISGAALGTYLRRLENETRWAMLIGLSSGVNALRIRLDQVFVPLAVQELGVAAGSEAGDEDGGARGREGPGGEGGGPEGMRATRAGVVALWQRAPFLAVVGGPGSGKTTLLRHLAHLGARAFAGDGEARAELLLEGQAAPLPLLIALPQIAALMPEGAGAGELVAAIAAWAERERGLPEGWLREALRGKQVALFADGLDEIPDLAHRQRMTRALVALSLEIAARQGPGRVMVTTRPAGYGGGVRLKAPFAEAQLLDLEEAEVERFVTRWVQAAARVPEGVRLDQHPEVAGKVSSLLETIRASEALTALAGQPLLLTEIALVHHRRGHIPEQRALLYEAVLEVLLRPFERHAHFRPAVVRGALSAVAWHLMEVSAPEDLRQAEQLEVLAGVVARRLVGKGTHEELESDAALGEQALALLEAQAREAGILQIDGDHRCRFAHRTLQEYLAAVQLTDLPEAELQEVVCARVDEPSFRETLRLAVGILAAHRPGALSRLLGALSGSPELPLLQRARGAAGAASLLADVAMFDLEPFLLAPIRRERDAMLGVLEDGRSPEPLRVGVGEALGRVGDPRLIEERRWVEVPEGPFFRGAPADDEQAMEDEKPGHVVPWLPRILVQRWPVTIEEFSRFVEDRGYEASAFWTEEGWAFRCREGLSAPEGWAVQRQGAWNAPVTGMSFWEAEAYCRWLDRRRRPAQLPEGWVVRLPTESEWEKAARGGLELDEGQENPHPERRYPWGGPWNTHLANTGFRFQRVTPVGCFPGGEGPYGAWDQAGNVWEWCADWYDPGAWEAYVRGGPGQPALVALDAALAPEMPILDAQGSTVRTRCRVLRGGGWGISALIARVSYRGQGEPWRRDGVTGLRCVAGPPLP</sequence>
<dbReference type="Proteomes" id="UP000019678">
    <property type="component" value="Unassembled WGS sequence"/>
</dbReference>
<proteinExistence type="predicted"/>
<dbReference type="InterPro" id="IPR016187">
    <property type="entry name" value="CTDL_fold"/>
</dbReference>
<dbReference type="SUPFAM" id="SSF52540">
    <property type="entry name" value="P-loop containing nucleoside triphosphate hydrolases"/>
    <property type="match status" value="1"/>
</dbReference>
<dbReference type="Gene3D" id="3.40.50.300">
    <property type="entry name" value="P-loop containing nucleotide triphosphate hydrolases"/>
    <property type="match status" value="1"/>
</dbReference>
<feature type="region of interest" description="Disordered" evidence="1">
    <location>
        <begin position="394"/>
        <end position="418"/>
    </location>
</feature>
<dbReference type="Gene3D" id="3.60.21.10">
    <property type="match status" value="1"/>
</dbReference>
<dbReference type="AlphaFoldDB" id="A0A017TEM6"/>
<dbReference type="eggNOG" id="COG1409">
    <property type="taxonomic scope" value="Bacteria"/>
</dbReference>
<evidence type="ECO:0000256" key="1">
    <source>
        <dbReference type="SAM" id="MobiDB-lite"/>
    </source>
</evidence>
<dbReference type="InterPro" id="IPR042095">
    <property type="entry name" value="SUMF_sf"/>
</dbReference>
<organism evidence="3 4">
    <name type="scientific">Chondromyces apiculatus DSM 436</name>
    <dbReference type="NCBI Taxonomy" id="1192034"/>
    <lineage>
        <taxon>Bacteria</taxon>
        <taxon>Pseudomonadati</taxon>
        <taxon>Myxococcota</taxon>
        <taxon>Polyangia</taxon>
        <taxon>Polyangiales</taxon>
        <taxon>Polyangiaceae</taxon>
        <taxon>Chondromyces</taxon>
    </lineage>
</organism>
<dbReference type="InterPro" id="IPR007111">
    <property type="entry name" value="NACHT_NTPase"/>
</dbReference>
<comment type="caution">
    <text evidence="3">The sequence shown here is derived from an EMBL/GenBank/DDBJ whole genome shotgun (WGS) entry which is preliminary data.</text>
</comment>
<dbReference type="PROSITE" id="PS50837">
    <property type="entry name" value="NACHT"/>
    <property type="match status" value="1"/>
</dbReference>
<dbReference type="Pfam" id="PF03781">
    <property type="entry name" value="FGE-sulfatase"/>
    <property type="match status" value="1"/>
</dbReference>
<gene>
    <name evidence="3" type="ORF">CAP_8249</name>
</gene>
<dbReference type="InterPro" id="IPR051043">
    <property type="entry name" value="Sulfatase_Mod_Factor_Kinase"/>
</dbReference>
<dbReference type="InterPro" id="IPR004843">
    <property type="entry name" value="Calcineurin-like_PHP"/>
</dbReference>
<evidence type="ECO:0000313" key="4">
    <source>
        <dbReference type="Proteomes" id="UP000019678"/>
    </source>
</evidence>
<evidence type="ECO:0000259" key="2">
    <source>
        <dbReference type="PROSITE" id="PS50837"/>
    </source>
</evidence>
<evidence type="ECO:0000313" key="3">
    <source>
        <dbReference type="EMBL" id="EYF07748.1"/>
    </source>
</evidence>